<comment type="caution">
    <text evidence="4">The sequence shown here is derived from an EMBL/GenBank/DDBJ whole genome shotgun (WGS) entry which is preliminary data.</text>
</comment>
<protein>
    <submittedName>
        <fullName evidence="4">Deazaflavin-dependent nitroreductase</fullName>
        <ecNumber evidence="4">1.-.-.-</ecNumber>
    </submittedName>
</protein>
<comment type="catalytic activity">
    <reaction evidence="2">
        <text>oxidized coenzyme F420-(gamma-L-Glu)(n) + a quinol + H(+) = reduced coenzyme F420-(gamma-L-Glu)(n) + a quinone</text>
        <dbReference type="Rhea" id="RHEA:39663"/>
        <dbReference type="Rhea" id="RHEA-COMP:12939"/>
        <dbReference type="Rhea" id="RHEA-COMP:14378"/>
        <dbReference type="ChEBI" id="CHEBI:15378"/>
        <dbReference type="ChEBI" id="CHEBI:24646"/>
        <dbReference type="ChEBI" id="CHEBI:132124"/>
        <dbReference type="ChEBI" id="CHEBI:133980"/>
        <dbReference type="ChEBI" id="CHEBI:139511"/>
    </reaction>
</comment>
<dbReference type="EC" id="1.-.-.-" evidence="4"/>
<dbReference type="InterPro" id="IPR004378">
    <property type="entry name" value="F420H2_quin_Rdtase"/>
</dbReference>
<comment type="similarity">
    <text evidence="1">Belongs to the F420H(2)-dependent quinone reductase family.</text>
</comment>
<keyword evidence="4" id="KW-0560">Oxidoreductase</keyword>
<dbReference type="GO" id="GO:0052755">
    <property type="term" value="F:coenzyme F420H2:quinone oxidoreductase activity"/>
    <property type="evidence" value="ECO:0007669"/>
    <property type="project" value="RHEA"/>
</dbReference>
<evidence type="ECO:0000313" key="5">
    <source>
        <dbReference type="Proteomes" id="UP000295165"/>
    </source>
</evidence>
<evidence type="ECO:0000256" key="2">
    <source>
        <dbReference type="ARBA" id="ARBA00049106"/>
    </source>
</evidence>
<proteinExistence type="inferred from homology"/>
<reference evidence="4 5" key="1">
    <citation type="journal article" date="2019" name="Sci. Rep.">
        <title>Extended insight into the Mycobacterium chelonae-abscessus complex through whole genome sequencing of Mycobacterium salmoniphilum outbreak and Mycobacterium salmoniphilum-like strains.</title>
        <authorList>
            <person name="Behra P.R.K."/>
            <person name="Das S."/>
            <person name="Pettersson B.M.F."/>
            <person name="Shirreff L."/>
            <person name="DuCote T."/>
            <person name="Jacobsson K.G."/>
            <person name="Ennis D.G."/>
            <person name="Kirsebom L.A."/>
        </authorList>
    </citation>
    <scope>NUCLEOTIDE SEQUENCE [LARGE SCALE GENOMIC DNA]</scope>
    <source>
        <strain evidence="4 5">CCUG 63697</strain>
    </source>
</reference>
<dbReference type="AlphaFoldDB" id="A0A4R8R294"/>
<organism evidence="4 5">
    <name type="scientific">Mycobacteroides franklinii</name>
    <dbReference type="NCBI Taxonomy" id="948102"/>
    <lineage>
        <taxon>Bacteria</taxon>
        <taxon>Bacillati</taxon>
        <taxon>Actinomycetota</taxon>
        <taxon>Actinomycetes</taxon>
        <taxon>Mycobacteriales</taxon>
        <taxon>Mycobacteriaceae</taxon>
        <taxon>Mycobacteroides</taxon>
    </lineage>
</organism>
<dbReference type="PANTHER" id="PTHR39428:SF1">
    <property type="entry name" value="F420H(2)-DEPENDENT QUINONE REDUCTASE RV1261C"/>
    <property type="match status" value="1"/>
</dbReference>
<sequence length="162" mass="17725">MQPENAAQQWHSGGVTDDTPFNEQPAAVINEFNDGIAREFHANGGDVGGQFAGVPILLLTNTGAKSGQKRLNPLAYFDIDGKIYIVGSFGGSDKDPAWVHNLRANPHAHIDIGADGYDVAAHELSLDERDALYPKVVEQVPVFAEYQEKTARAIPIFELRRR</sequence>
<evidence type="ECO:0000256" key="3">
    <source>
        <dbReference type="SAM" id="MobiDB-lite"/>
    </source>
</evidence>
<dbReference type="GO" id="GO:0070967">
    <property type="term" value="F:coenzyme F420 binding"/>
    <property type="evidence" value="ECO:0007669"/>
    <property type="project" value="TreeGrafter"/>
</dbReference>
<feature type="region of interest" description="Disordered" evidence="3">
    <location>
        <begin position="1"/>
        <end position="22"/>
    </location>
</feature>
<feature type="compositionally biased region" description="Polar residues" evidence="3">
    <location>
        <begin position="1"/>
        <end position="11"/>
    </location>
</feature>
<dbReference type="Proteomes" id="UP000295165">
    <property type="component" value="Unassembled WGS sequence"/>
</dbReference>
<keyword evidence="5" id="KW-1185">Reference proteome</keyword>
<dbReference type="Gene3D" id="2.30.110.10">
    <property type="entry name" value="Electron Transport, Fmn-binding Protein, Chain A"/>
    <property type="match status" value="1"/>
</dbReference>
<dbReference type="PANTHER" id="PTHR39428">
    <property type="entry name" value="F420H(2)-DEPENDENT QUINONE REDUCTASE RV1261C"/>
    <property type="match status" value="1"/>
</dbReference>
<evidence type="ECO:0000313" key="4">
    <source>
        <dbReference type="EMBL" id="TDZ49050.1"/>
    </source>
</evidence>
<dbReference type="Pfam" id="PF04075">
    <property type="entry name" value="F420H2_quin_red"/>
    <property type="match status" value="1"/>
</dbReference>
<dbReference type="NCBIfam" id="TIGR00026">
    <property type="entry name" value="hi_GC_TIGR00026"/>
    <property type="match status" value="1"/>
</dbReference>
<dbReference type="GO" id="GO:0005886">
    <property type="term" value="C:plasma membrane"/>
    <property type="evidence" value="ECO:0007669"/>
    <property type="project" value="TreeGrafter"/>
</dbReference>
<accession>A0A4R8R294</accession>
<evidence type="ECO:0000256" key="1">
    <source>
        <dbReference type="ARBA" id="ARBA00008710"/>
    </source>
</evidence>
<dbReference type="InterPro" id="IPR012349">
    <property type="entry name" value="Split_barrel_FMN-bd"/>
</dbReference>
<gene>
    <name evidence="4" type="primary">ddn_9</name>
    <name evidence="4" type="ORF">CCUG63697_03582</name>
</gene>
<dbReference type="EMBL" id="PECC01000028">
    <property type="protein sequence ID" value="TDZ49050.1"/>
    <property type="molecule type" value="Genomic_DNA"/>
</dbReference>
<name>A0A4R8R294_9MYCO</name>